<dbReference type="Pfam" id="PF12697">
    <property type="entry name" value="Abhydrolase_6"/>
    <property type="match status" value="1"/>
</dbReference>
<feature type="domain" description="AB hydrolase-1" evidence="1">
    <location>
        <begin position="94"/>
        <end position="392"/>
    </location>
</feature>
<dbReference type="InterPro" id="IPR029058">
    <property type="entry name" value="AB_hydrolase_fold"/>
</dbReference>
<reference evidence="2" key="1">
    <citation type="submission" date="2021-03" db="EMBL/GenBank/DDBJ databases">
        <authorList>
            <person name="Tagirdzhanova G."/>
        </authorList>
    </citation>
    <scope>NUCLEOTIDE SEQUENCE</scope>
</reference>
<comment type="caution">
    <text evidence="2">The sequence shown here is derived from an EMBL/GenBank/DDBJ whole genome shotgun (WGS) entry which is preliminary data.</text>
</comment>
<proteinExistence type="predicted"/>
<gene>
    <name evidence="2" type="ORF">GOMPHAMPRED_004777</name>
</gene>
<dbReference type="AlphaFoldDB" id="A0A8H3EPE6"/>
<dbReference type="EMBL" id="CAJPDQ010000003">
    <property type="protein sequence ID" value="CAF9906546.1"/>
    <property type="molecule type" value="Genomic_DNA"/>
</dbReference>
<evidence type="ECO:0000313" key="3">
    <source>
        <dbReference type="Proteomes" id="UP000664169"/>
    </source>
</evidence>
<sequence>MYFALFALMGLASAKMCVNNTVTVNLSANNVNFNISAPKSQYEVTMMVQFLARQGQNATDRLASGFHSVNGTYTISTQFCRPDNMTGSNPVVQVLTHGVGFDKTYWDLSYDNYNYSYVNQATDTYGYCTLSYDRLGVGNSSKGEPINEIQLNLEVEALNALTSLLRTGSFPGVNHTFTTVLHAGHSFGSELTYALVNTYPDASNGIALTGFSTNSSFMSQFTQAANFANANVNQPLRFGNYTLADIQSLLFKDITNPLFNYIAGITSLPPSQNLPNGYLVASNAAAIQALFFAPPFFDYTGLLPLAEETKQAATIGELLTTATLAPTNSFTGPVLVITGDQDTPFCGGNCLATGDPMVPSVISTTQKSFPNVPAGNFLAYVQPNTGHALNFHYNATGAYSVINSFFGRTVAMPSR</sequence>
<protein>
    <recommendedName>
        <fullName evidence="1">AB hydrolase-1 domain-containing protein</fullName>
    </recommendedName>
</protein>
<name>A0A8H3EPE6_9LECA</name>
<dbReference type="OrthoDB" id="190201at2759"/>
<accession>A0A8H3EPE6</accession>
<evidence type="ECO:0000259" key="1">
    <source>
        <dbReference type="Pfam" id="PF12697"/>
    </source>
</evidence>
<keyword evidence="3" id="KW-1185">Reference proteome</keyword>
<dbReference type="Proteomes" id="UP000664169">
    <property type="component" value="Unassembled WGS sequence"/>
</dbReference>
<dbReference type="InterPro" id="IPR000073">
    <property type="entry name" value="AB_hydrolase_1"/>
</dbReference>
<organism evidence="2 3">
    <name type="scientific">Gomphillus americanus</name>
    <dbReference type="NCBI Taxonomy" id="1940652"/>
    <lineage>
        <taxon>Eukaryota</taxon>
        <taxon>Fungi</taxon>
        <taxon>Dikarya</taxon>
        <taxon>Ascomycota</taxon>
        <taxon>Pezizomycotina</taxon>
        <taxon>Lecanoromycetes</taxon>
        <taxon>OSLEUM clade</taxon>
        <taxon>Ostropomycetidae</taxon>
        <taxon>Ostropales</taxon>
        <taxon>Graphidaceae</taxon>
        <taxon>Gomphilloideae</taxon>
        <taxon>Gomphillus</taxon>
    </lineage>
</organism>
<evidence type="ECO:0000313" key="2">
    <source>
        <dbReference type="EMBL" id="CAF9906546.1"/>
    </source>
</evidence>
<dbReference type="Gene3D" id="3.40.50.1820">
    <property type="entry name" value="alpha/beta hydrolase"/>
    <property type="match status" value="1"/>
</dbReference>
<dbReference type="SUPFAM" id="SSF53474">
    <property type="entry name" value="alpha/beta-Hydrolases"/>
    <property type="match status" value="1"/>
</dbReference>